<keyword evidence="2" id="KW-1133">Transmembrane helix</keyword>
<keyword evidence="2" id="KW-0472">Membrane</keyword>
<feature type="transmembrane region" description="Helical" evidence="2">
    <location>
        <begin position="170"/>
        <end position="189"/>
    </location>
</feature>
<accession>A0A6C0JN78</accession>
<organism evidence="3">
    <name type="scientific">viral metagenome</name>
    <dbReference type="NCBI Taxonomy" id="1070528"/>
    <lineage>
        <taxon>unclassified sequences</taxon>
        <taxon>metagenomes</taxon>
        <taxon>organismal metagenomes</taxon>
    </lineage>
</organism>
<sequence length="286" mass="31622">MVWALEDNPLNHREVEIYKYLKKSSGDSNFAHTVSRFVDLREYLDSHNFKDSNELRSNVLSRGVPLFSSSEAEHLFKLTAKTGGGELAENIISGWVRYMYEWQPSFIQDGIEAISPYLFILKTLESGKFGPIYSIALDSISATLPTIATSIENLTPDIIGFLPIPGSGPIGGIIGWMLASVFVVLSMLLDISRQHFGQAFLISFLLVPFLGTTLYNAALSGERLIEKTAAKREKLITSVGDLYGEPAAAVVDSLVPNPFEEPTGGKRLSSHAHSKGKWRTQRRSKL</sequence>
<feature type="compositionally biased region" description="Basic residues" evidence="1">
    <location>
        <begin position="268"/>
        <end position="286"/>
    </location>
</feature>
<evidence type="ECO:0000256" key="1">
    <source>
        <dbReference type="SAM" id="MobiDB-lite"/>
    </source>
</evidence>
<evidence type="ECO:0000313" key="3">
    <source>
        <dbReference type="EMBL" id="QHU05328.1"/>
    </source>
</evidence>
<feature type="transmembrane region" description="Helical" evidence="2">
    <location>
        <begin position="195"/>
        <end position="217"/>
    </location>
</feature>
<dbReference type="EMBL" id="MN740411">
    <property type="protein sequence ID" value="QHU05328.1"/>
    <property type="molecule type" value="Genomic_DNA"/>
</dbReference>
<dbReference type="AlphaFoldDB" id="A0A6C0JN78"/>
<evidence type="ECO:0000256" key="2">
    <source>
        <dbReference type="SAM" id="Phobius"/>
    </source>
</evidence>
<feature type="region of interest" description="Disordered" evidence="1">
    <location>
        <begin position="261"/>
        <end position="286"/>
    </location>
</feature>
<name>A0A6C0JN78_9ZZZZ</name>
<reference evidence="3" key="1">
    <citation type="journal article" date="2020" name="Nature">
        <title>Giant virus diversity and host interactions through global metagenomics.</title>
        <authorList>
            <person name="Schulz F."/>
            <person name="Roux S."/>
            <person name="Paez-Espino D."/>
            <person name="Jungbluth S."/>
            <person name="Walsh D.A."/>
            <person name="Denef V.J."/>
            <person name="McMahon K.D."/>
            <person name="Konstantinidis K.T."/>
            <person name="Eloe-Fadrosh E.A."/>
            <person name="Kyrpides N.C."/>
            <person name="Woyke T."/>
        </authorList>
    </citation>
    <scope>NUCLEOTIDE SEQUENCE</scope>
    <source>
        <strain evidence="3">GVMAG-M-3300027734-16</strain>
    </source>
</reference>
<keyword evidence="2" id="KW-0812">Transmembrane</keyword>
<proteinExistence type="predicted"/>
<protein>
    <submittedName>
        <fullName evidence="3">Uncharacterized protein</fullName>
    </submittedName>
</protein>